<protein>
    <submittedName>
        <fullName evidence="2">Heterokaryon incompatibility protein-domain-containing protein</fullName>
    </submittedName>
</protein>
<dbReference type="Proteomes" id="UP000292957">
    <property type="component" value="Unassembled WGS sequence"/>
</dbReference>
<dbReference type="EMBL" id="ML143785">
    <property type="protein sequence ID" value="TBU21077.1"/>
    <property type="molecule type" value="Genomic_DNA"/>
</dbReference>
<organism evidence="2">
    <name type="scientific">Dichomitus squalens</name>
    <dbReference type="NCBI Taxonomy" id="114155"/>
    <lineage>
        <taxon>Eukaryota</taxon>
        <taxon>Fungi</taxon>
        <taxon>Dikarya</taxon>
        <taxon>Basidiomycota</taxon>
        <taxon>Agaricomycotina</taxon>
        <taxon>Agaricomycetes</taxon>
        <taxon>Polyporales</taxon>
        <taxon>Polyporaceae</taxon>
        <taxon>Dichomitus</taxon>
    </lineage>
</organism>
<accession>A0A4Q9M4C9</accession>
<sequence>RLLNAITGQFDECFDHQRVRYVILSHVWATREATYQDVLETQKVSGLNVVSRLPDKLRGLCNAAQNAGYDFVWADTCCIDRTNSDEISDSITSMYSWYREADQCFAYLHDVPSP</sequence>
<gene>
    <name evidence="2" type="ORF">BD311DRAFT_613205</name>
</gene>
<evidence type="ECO:0000259" key="1">
    <source>
        <dbReference type="Pfam" id="PF06985"/>
    </source>
</evidence>
<feature type="non-terminal residue" evidence="2">
    <location>
        <position position="114"/>
    </location>
</feature>
<proteinExistence type="predicted"/>
<reference evidence="2" key="1">
    <citation type="submission" date="2019-01" db="EMBL/GenBank/DDBJ databases">
        <title>Draft genome sequences of three monokaryotic isolates of the white-rot basidiomycete fungus Dichomitus squalens.</title>
        <authorList>
            <consortium name="DOE Joint Genome Institute"/>
            <person name="Lopez S.C."/>
            <person name="Andreopoulos B."/>
            <person name="Pangilinan J."/>
            <person name="Lipzen A."/>
            <person name="Riley R."/>
            <person name="Ahrendt S."/>
            <person name="Ng V."/>
            <person name="Barry K."/>
            <person name="Daum C."/>
            <person name="Grigoriev I.V."/>
            <person name="Hilden K.S."/>
            <person name="Makela M.R."/>
            <person name="de Vries R.P."/>
        </authorList>
    </citation>
    <scope>NUCLEOTIDE SEQUENCE [LARGE SCALE GENOMIC DNA]</scope>
    <source>
        <strain evidence="2">OM18370.1</strain>
    </source>
</reference>
<dbReference type="InterPro" id="IPR010730">
    <property type="entry name" value="HET"/>
</dbReference>
<dbReference type="PANTHER" id="PTHR10622">
    <property type="entry name" value="HET DOMAIN-CONTAINING PROTEIN"/>
    <property type="match status" value="1"/>
</dbReference>
<feature type="non-terminal residue" evidence="2">
    <location>
        <position position="1"/>
    </location>
</feature>
<dbReference type="AlphaFoldDB" id="A0A4Q9M4C9"/>
<name>A0A4Q9M4C9_9APHY</name>
<dbReference type="Pfam" id="PF06985">
    <property type="entry name" value="HET"/>
    <property type="match status" value="1"/>
</dbReference>
<evidence type="ECO:0000313" key="2">
    <source>
        <dbReference type="EMBL" id="TBU21077.1"/>
    </source>
</evidence>
<dbReference type="PANTHER" id="PTHR10622:SF10">
    <property type="entry name" value="HET DOMAIN-CONTAINING PROTEIN"/>
    <property type="match status" value="1"/>
</dbReference>
<dbReference type="OrthoDB" id="2681076at2759"/>
<feature type="domain" description="Heterokaryon incompatibility" evidence="1">
    <location>
        <begin position="21"/>
        <end position="109"/>
    </location>
</feature>